<dbReference type="PROSITE" id="PS51470">
    <property type="entry name" value="FG_GAP"/>
    <property type="match status" value="1"/>
</dbReference>
<dbReference type="GO" id="GO:0009897">
    <property type="term" value="C:external side of plasma membrane"/>
    <property type="evidence" value="ECO:0007669"/>
    <property type="project" value="TreeGrafter"/>
</dbReference>
<evidence type="ECO:0000259" key="3">
    <source>
        <dbReference type="PROSITE" id="PS50234"/>
    </source>
</evidence>
<dbReference type="PRINTS" id="PR00453">
    <property type="entry name" value="VWFADOMAIN"/>
</dbReference>
<dbReference type="GO" id="GO:0033627">
    <property type="term" value="P:cell adhesion mediated by integrin"/>
    <property type="evidence" value="ECO:0007669"/>
    <property type="project" value="TreeGrafter"/>
</dbReference>
<proteinExistence type="predicted"/>
<reference evidence="4" key="1">
    <citation type="submission" date="2025-08" db="UniProtKB">
        <authorList>
            <consortium name="Ensembl"/>
        </authorList>
    </citation>
    <scope>IDENTIFICATION</scope>
</reference>
<dbReference type="PANTHER" id="PTHR23220">
    <property type="entry name" value="INTEGRIN ALPHA"/>
    <property type="match status" value="1"/>
</dbReference>
<dbReference type="InterPro" id="IPR002035">
    <property type="entry name" value="VWF_A"/>
</dbReference>
<sequence>MKSLFHWDQNSSLIASVIITIFLLTGILHNCCEAYNVGLLEAKIFSGPPREQFGYAIQQFINEQGKWLLVGSPWSGYPVNRTGDIYACPVGVSKNTCKKLNLQGSQEEGEHELGGGSLETNPKEQIPTGKSTCGPLWAQQCGRQYYATGVCSEISPSFEIIRSFSPAVQKCSSVIDVVVVCDESNSIYPWEAVRAFLKKFVQGLDIGLNKTQVGLIQYANDPRVVFNLNTYQTKDEVVAAMDKTVQKGGDLTNTFKAIDNKPGLFLNMKMLF</sequence>
<dbReference type="GO" id="GO:0008305">
    <property type="term" value="C:integrin complex"/>
    <property type="evidence" value="ECO:0007669"/>
    <property type="project" value="TreeGrafter"/>
</dbReference>
<dbReference type="SUPFAM" id="SSF53300">
    <property type="entry name" value="vWA-like"/>
    <property type="match status" value="1"/>
</dbReference>
<dbReference type="GO" id="GO:0005178">
    <property type="term" value="F:integrin binding"/>
    <property type="evidence" value="ECO:0007669"/>
    <property type="project" value="TreeGrafter"/>
</dbReference>
<feature type="transmembrane region" description="Helical" evidence="2">
    <location>
        <begin position="12"/>
        <end position="29"/>
    </location>
</feature>
<evidence type="ECO:0000256" key="2">
    <source>
        <dbReference type="SAM" id="Phobius"/>
    </source>
</evidence>
<evidence type="ECO:0000313" key="4">
    <source>
        <dbReference type="Ensembl" id="ENSMCSP00000018518.1"/>
    </source>
</evidence>
<dbReference type="InterPro" id="IPR036465">
    <property type="entry name" value="vWFA_dom_sf"/>
</dbReference>
<dbReference type="InterPro" id="IPR028994">
    <property type="entry name" value="Integrin_alpha_N"/>
</dbReference>
<organism evidence="4 5">
    <name type="scientific">Malurus cyaneus samueli</name>
    <dbReference type="NCBI Taxonomy" id="2593467"/>
    <lineage>
        <taxon>Eukaryota</taxon>
        <taxon>Metazoa</taxon>
        <taxon>Chordata</taxon>
        <taxon>Craniata</taxon>
        <taxon>Vertebrata</taxon>
        <taxon>Euteleostomi</taxon>
        <taxon>Archelosauria</taxon>
        <taxon>Archosauria</taxon>
        <taxon>Dinosauria</taxon>
        <taxon>Saurischia</taxon>
        <taxon>Theropoda</taxon>
        <taxon>Coelurosauria</taxon>
        <taxon>Aves</taxon>
        <taxon>Neognathae</taxon>
        <taxon>Neoaves</taxon>
        <taxon>Telluraves</taxon>
        <taxon>Australaves</taxon>
        <taxon>Passeriformes</taxon>
        <taxon>Meliphagoidea</taxon>
        <taxon>Maluridae</taxon>
        <taxon>Malurus</taxon>
    </lineage>
</organism>
<keyword evidence="2" id="KW-0472">Membrane</keyword>
<dbReference type="GO" id="GO:0007160">
    <property type="term" value="P:cell-matrix adhesion"/>
    <property type="evidence" value="ECO:0007669"/>
    <property type="project" value="TreeGrafter"/>
</dbReference>
<evidence type="ECO:0000313" key="5">
    <source>
        <dbReference type="Proteomes" id="UP000694560"/>
    </source>
</evidence>
<dbReference type="Proteomes" id="UP000694560">
    <property type="component" value="Unplaced"/>
</dbReference>
<feature type="domain" description="VWFA" evidence="3">
    <location>
        <begin position="176"/>
        <end position="258"/>
    </location>
</feature>
<dbReference type="SUPFAM" id="SSF69318">
    <property type="entry name" value="Integrin alpha N-terminal domain"/>
    <property type="match status" value="1"/>
</dbReference>
<keyword evidence="5" id="KW-1185">Reference proteome</keyword>
<accession>A0A8C5UD18</accession>
<evidence type="ECO:0000256" key="1">
    <source>
        <dbReference type="PROSITE-ProRule" id="PRU00803"/>
    </source>
</evidence>
<protein>
    <submittedName>
        <fullName evidence="4">Integrin subunit alpha 2</fullName>
    </submittedName>
</protein>
<name>A0A8C5UD18_9PASS</name>
<keyword evidence="2" id="KW-1133">Transmembrane helix</keyword>
<dbReference type="Ensembl" id="ENSMCST00000018984.1">
    <property type="protein sequence ID" value="ENSMCSP00000018518.1"/>
    <property type="gene ID" value="ENSMCSG00000012794.1"/>
</dbReference>
<dbReference type="InterPro" id="IPR013519">
    <property type="entry name" value="Int_alpha_beta-p"/>
</dbReference>
<dbReference type="GO" id="GO:0098609">
    <property type="term" value="P:cell-cell adhesion"/>
    <property type="evidence" value="ECO:0007669"/>
    <property type="project" value="TreeGrafter"/>
</dbReference>
<dbReference type="Pfam" id="PF00092">
    <property type="entry name" value="VWA"/>
    <property type="match status" value="1"/>
</dbReference>
<dbReference type="PANTHER" id="PTHR23220:SF23">
    <property type="entry name" value="INTEGRIN ALPHA-2"/>
    <property type="match status" value="1"/>
</dbReference>
<reference evidence="4" key="2">
    <citation type="submission" date="2025-09" db="UniProtKB">
        <authorList>
            <consortium name="Ensembl"/>
        </authorList>
    </citation>
    <scope>IDENTIFICATION</scope>
</reference>
<dbReference type="PROSITE" id="PS50234">
    <property type="entry name" value="VWFA"/>
    <property type="match status" value="1"/>
</dbReference>
<keyword evidence="2" id="KW-0812">Transmembrane</keyword>
<dbReference type="Gene3D" id="3.40.50.410">
    <property type="entry name" value="von Willebrand factor, type A domain"/>
    <property type="match status" value="1"/>
</dbReference>
<dbReference type="GO" id="GO:0007229">
    <property type="term" value="P:integrin-mediated signaling pathway"/>
    <property type="evidence" value="ECO:0007669"/>
    <property type="project" value="TreeGrafter"/>
</dbReference>
<dbReference type="AlphaFoldDB" id="A0A8C5UD18"/>
<feature type="repeat" description="FG-GAP" evidence="1">
    <location>
        <begin position="39"/>
        <end position="97"/>
    </location>
</feature>